<reference evidence="4" key="1">
    <citation type="submission" date="2019-11" db="EMBL/GenBank/DDBJ databases">
        <title>Isolation and characterization of two novel species in the genus Thiomicrorhabdus.</title>
        <authorList>
            <person name="Mochizuki J."/>
            <person name="Kojima H."/>
            <person name="Fukui M."/>
        </authorList>
    </citation>
    <scope>NUCLEOTIDE SEQUENCE [LARGE SCALE GENOMIC DNA]</scope>
    <source>
        <strain evidence="4">aks77</strain>
    </source>
</reference>
<dbReference type="Pfam" id="PF02661">
    <property type="entry name" value="Fic"/>
    <property type="match status" value="1"/>
</dbReference>
<keyword evidence="4" id="KW-1185">Reference proteome</keyword>
<evidence type="ECO:0000256" key="1">
    <source>
        <dbReference type="SAM" id="Coils"/>
    </source>
</evidence>
<keyword evidence="1" id="KW-0175">Coiled coil</keyword>
<name>A0A6F8PWK7_9GAMM</name>
<dbReference type="Gene3D" id="1.20.120.1870">
    <property type="entry name" value="Fic/DOC protein, Fido domain"/>
    <property type="match status" value="1"/>
</dbReference>
<proteinExistence type="predicted"/>
<dbReference type="PROSITE" id="PS51459">
    <property type="entry name" value="FIDO"/>
    <property type="match status" value="1"/>
</dbReference>
<dbReference type="KEGG" id="tse:THMIRHAS_17900"/>
<dbReference type="SUPFAM" id="SSF140931">
    <property type="entry name" value="Fic-like"/>
    <property type="match status" value="1"/>
</dbReference>
<feature type="coiled-coil region" evidence="1">
    <location>
        <begin position="113"/>
        <end position="140"/>
    </location>
</feature>
<sequence length="325" mass="36318">MKAQNQMQLFTTPDGAVSLEVTLNQDTVWLNQTQLIDLFGRDQSVISRHINNVFKEGEVDKQSNMQKMHIANSDKPVIYYSLDVIISVGYRVKSLRGTQFRIWAAQILKQHLLQGYTLNQQRFEENAQALEQAIELVRKAARSTELTLESGRGLVDIVSRYTQTFLWLQRYDEGLLDQPDGQPGGNLPAIDEAESSLAELKQNLMAKGQASSLFAEARGDGLSAILGNLDQTAFGEPAYPTIESKAAHLLYFVVKNHPFNDGNKRSGAFLFVDFLHRNGRLFDAKQQPVINDTGLAALTLLVAESDPKQKNILIKLIMNMLSPQA</sequence>
<dbReference type="AlphaFoldDB" id="A0A6F8PWK7"/>
<dbReference type="InterPro" id="IPR036597">
    <property type="entry name" value="Fido-like_dom_sf"/>
</dbReference>
<dbReference type="InterPro" id="IPR053737">
    <property type="entry name" value="Type_II_TA_Toxin"/>
</dbReference>
<evidence type="ECO:0000313" key="3">
    <source>
        <dbReference type="EMBL" id="BBP46417.1"/>
    </source>
</evidence>
<dbReference type="PANTHER" id="PTHR35810:SF1">
    <property type="entry name" value="CYTOPLASMIC PROTEIN"/>
    <property type="match status" value="1"/>
</dbReference>
<organism evidence="3 4">
    <name type="scientific">Thiosulfatimonas sediminis</name>
    <dbReference type="NCBI Taxonomy" id="2675054"/>
    <lineage>
        <taxon>Bacteria</taxon>
        <taxon>Pseudomonadati</taxon>
        <taxon>Pseudomonadota</taxon>
        <taxon>Gammaproteobacteria</taxon>
        <taxon>Thiotrichales</taxon>
        <taxon>Piscirickettsiaceae</taxon>
        <taxon>Thiosulfatimonas</taxon>
    </lineage>
</organism>
<dbReference type="PANTHER" id="PTHR35810">
    <property type="entry name" value="CYTOPLASMIC PROTEIN-RELATED"/>
    <property type="match status" value="1"/>
</dbReference>
<dbReference type="Pfam" id="PF13310">
    <property type="entry name" value="Virulence_RhuM"/>
    <property type="match status" value="1"/>
</dbReference>
<dbReference type="InterPro" id="IPR003812">
    <property type="entry name" value="Fido"/>
</dbReference>
<evidence type="ECO:0000313" key="4">
    <source>
        <dbReference type="Proteomes" id="UP000501726"/>
    </source>
</evidence>
<dbReference type="Proteomes" id="UP000501726">
    <property type="component" value="Chromosome"/>
</dbReference>
<gene>
    <name evidence="3" type="ORF">THMIRHAS_17900</name>
</gene>
<accession>A0A6F8PWK7</accession>
<evidence type="ECO:0000259" key="2">
    <source>
        <dbReference type="PROSITE" id="PS51459"/>
    </source>
</evidence>
<protein>
    <submittedName>
        <fullName evidence="3">Cytochrome c</fullName>
    </submittedName>
</protein>
<dbReference type="EMBL" id="AP021889">
    <property type="protein sequence ID" value="BBP46417.1"/>
    <property type="molecule type" value="Genomic_DNA"/>
</dbReference>
<dbReference type="InterPro" id="IPR011204">
    <property type="entry name" value="Virulence_RhuM-like"/>
</dbReference>
<dbReference type="RefSeq" id="WP_173273001.1">
    <property type="nucleotide sequence ID" value="NZ_AP021889.1"/>
</dbReference>
<feature type="domain" description="Fido" evidence="2">
    <location>
        <begin position="192"/>
        <end position="319"/>
    </location>
</feature>